<dbReference type="PANTHER" id="PTHR23028">
    <property type="entry name" value="ACETYLTRANSFERASE"/>
    <property type="match status" value="1"/>
</dbReference>
<keyword evidence="5" id="KW-0808">Transferase</keyword>
<dbReference type="AlphaFoldDB" id="A0A1H3FRL4"/>
<evidence type="ECO:0000259" key="3">
    <source>
        <dbReference type="Pfam" id="PF01757"/>
    </source>
</evidence>
<dbReference type="GO" id="GO:0016787">
    <property type="term" value="F:hydrolase activity"/>
    <property type="evidence" value="ECO:0007669"/>
    <property type="project" value="UniProtKB-KW"/>
</dbReference>
<evidence type="ECO:0000256" key="2">
    <source>
        <dbReference type="SAM" id="Phobius"/>
    </source>
</evidence>
<gene>
    <name evidence="5" type="ORF">SAMN05444336_11340</name>
</gene>
<feature type="transmembrane region" description="Helical" evidence="2">
    <location>
        <begin position="7"/>
        <end position="25"/>
    </location>
</feature>
<evidence type="ECO:0000256" key="1">
    <source>
        <dbReference type="SAM" id="MobiDB-lite"/>
    </source>
</evidence>
<dbReference type="InterPro" id="IPR002656">
    <property type="entry name" value="Acyl_transf_3_dom"/>
</dbReference>
<feature type="domain" description="Acyltransferase 3" evidence="3">
    <location>
        <begin position="5"/>
        <end position="344"/>
    </location>
</feature>
<feature type="transmembrane region" description="Helical" evidence="2">
    <location>
        <begin position="263"/>
        <end position="282"/>
    </location>
</feature>
<dbReference type="GO" id="GO:0009103">
    <property type="term" value="P:lipopolysaccharide biosynthetic process"/>
    <property type="evidence" value="ECO:0007669"/>
    <property type="project" value="TreeGrafter"/>
</dbReference>
<feature type="transmembrane region" description="Helical" evidence="2">
    <location>
        <begin position="328"/>
        <end position="347"/>
    </location>
</feature>
<evidence type="ECO:0000313" key="5">
    <source>
        <dbReference type="EMBL" id="SDX92794.1"/>
    </source>
</evidence>
<organism evidence="5 6">
    <name type="scientific">Albimonas donghaensis</name>
    <dbReference type="NCBI Taxonomy" id="356660"/>
    <lineage>
        <taxon>Bacteria</taxon>
        <taxon>Pseudomonadati</taxon>
        <taxon>Pseudomonadota</taxon>
        <taxon>Alphaproteobacteria</taxon>
        <taxon>Rhodobacterales</taxon>
        <taxon>Paracoccaceae</taxon>
        <taxon>Albimonas</taxon>
    </lineage>
</organism>
<feature type="transmembrane region" description="Helical" evidence="2">
    <location>
        <begin position="158"/>
        <end position="179"/>
    </location>
</feature>
<dbReference type="OrthoDB" id="9796461at2"/>
<dbReference type="RefSeq" id="WP_092685428.1">
    <property type="nucleotide sequence ID" value="NZ_FNMZ01000013.1"/>
</dbReference>
<evidence type="ECO:0000259" key="4">
    <source>
        <dbReference type="Pfam" id="PF19040"/>
    </source>
</evidence>
<dbReference type="Proteomes" id="UP000199118">
    <property type="component" value="Unassembled WGS sequence"/>
</dbReference>
<protein>
    <submittedName>
        <fullName evidence="5">Peptidoglycan/LPS O-acetylase OafA/YrhL, contains acyltransferase and SGNH-hydrolase domains</fullName>
    </submittedName>
</protein>
<dbReference type="InterPro" id="IPR043968">
    <property type="entry name" value="SGNH"/>
</dbReference>
<proteinExistence type="predicted"/>
<accession>A0A1H3FRL4</accession>
<dbReference type="STRING" id="356660.SAMN05444336_11340"/>
<keyword evidence="2" id="KW-1133">Transmembrane helix</keyword>
<dbReference type="GO" id="GO:0016747">
    <property type="term" value="F:acyltransferase activity, transferring groups other than amino-acyl groups"/>
    <property type="evidence" value="ECO:0007669"/>
    <property type="project" value="InterPro"/>
</dbReference>
<feature type="transmembrane region" description="Helical" evidence="2">
    <location>
        <begin position="289"/>
        <end position="308"/>
    </location>
</feature>
<feature type="region of interest" description="Disordered" evidence="1">
    <location>
        <begin position="534"/>
        <end position="558"/>
    </location>
</feature>
<dbReference type="Pfam" id="PF01757">
    <property type="entry name" value="Acyl_transf_3"/>
    <property type="match status" value="1"/>
</dbReference>
<dbReference type="InterPro" id="IPR050879">
    <property type="entry name" value="Acyltransferase_3"/>
</dbReference>
<feature type="region of interest" description="Disordered" evidence="1">
    <location>
        <begin position="685"/>
        <end position="705"/>
    </location>
</feature>
<dbReference type="EMBL" id="FNMZ01000013">
    <property type="protein sequence ID" value="SDX92794.1"/>
    <property type="molecule type" value="Genomic_DNA"/>
</dbReference>
<dbReference type="GO" id="GO:0016020">
    <property type="term" value="C:membrane"/>
    <property type="evidence" value="ECO:0007669"/>
    <property type="project" value="TreeGrafter"/>
</dbReference>
<dbReference type="PANTHER" id="PTHR23028:SF53">
    <property type="entry name" value="ACYL_TRANSF_3 DOMAIN-CONTAINING PROTEIN"/>
    <property type="match status" value="1"/>
</dbReference>
<keyword evidence="2" id="KW-0812">Transmembrane</keyword>
<keyword evidence="2" id="KW-0472">Membrane</keyword>
<feature type="transmembrane region" description="Helical" evidence="2">
    <location>
        <begin position="359"/>
        <end position="380"/>
    </location>
</feature>
<feature type="transmembrane region" description="Helical" evidence="2">
    <location>
        <begin position="71"/>
        <end position="91"/>
    </location>
</feature>
<reference evidence="5 6" key="1">
    <citation type="submission" date="2016-10" db="EMBL/GenBank/DDBJ databases">
        <authorList>
            <person name="de Groot N.N."/>
        </authorList>
    </citation>
    <scope>NUCLEOTIDE SEQUENCE [LARGE SCALE GENOMIC DNA]</scope>
    <source>
        <strain evidence="5 6">DSM 17890</strain>
    </source>
</reference>
<feature type="transmembrane region" description="Helical" evidence="2">
    <location>
        <begin position="31"/>
        <end position="50"/>
    </location>
</feature>
<dbReference type="Pfam" id="PF19040">
    <property type="entry name" value="SGNH"/>
    <property type="match status" value="1"/>
</dbReference>
<keyword evidence="5" id="KW-0378">Hydrolase</keyword>
<evidence type="ECO:0000313" key="6">
    <source>
        <dbReference type="Proteomes" id="UP000199118"/>
    </source>
</evidence>
<sequence>MRHRKDIDGLRAIAVGAVIATHAGAPLPGGFLGVDLFFVLSGFLIAGMMATGLDRGTFSLRAFWIRRARRILPALALMCLACLPAAWLLAAPDRFDAMGQSLVATALSASNLYFFLTSDYFTPAAETLPLLHTWSLAVEEQFYLAFPPLLLLAWRRPAAVPALLFAALLASLAAAEIAARGPHASAAFYLPPFRAWELLAGALAGILTRPGAALAPGLAGGLAARLAAAQAWSRRSRAGGAPGAAGLALILAGLALVPPSAPVPGLACLPVVAGTVLILVFPGGPAARLLSLPPLTALGLISYSAYLWHQPVFAFARLASFTPPSPVLMAALTALTLALAWASWRFVEQPFRDPARLPTRPFLALTGGTLAALVAVGLVADRTGGLAPARFAPWQVALFDSARPSPLRDSCHHVPGRMLAIGPDGACRIGADGRPTRQASARPPALAVLGDSHGVELAYVLARRLPPGETLVELTASACPPALTFASDNPDNPGCTAWTAAAVAWLEARPTIPVALSWRHAIYLHGKTEADLAASPSDRTDRILGPLSGPPLPDSPEGAAEKRALYAESLIALATRLRASGRRVILAPAVPELVQPVESWIRLRWTEDGPHEALPPSYHAARTAELKALLPRLRALGVETPPLPPAFCDARACYGARDGRALYFDTNHPSLAGAEALARALGSLAESAPVEGDPATDAPATDAPG</sequence>
<name>A0A1H3FRL4_9RHOB</name>
<feature type="transmembrane region" description="Helical" evidence="2">
    <location>
        <begin position="238"/>
        <end position="257"/>
    </location>
</feature>
<keyword evidence="6" id="KW-1185">Reference proteome</keyword>
<keyword evidence="5" id="KW-0012">Acyltransferase</keyword>
<feature type="domain" description="SGNH" evidence="4">
    <location>
        <begin position="411"/>
        <end position="681"/>
    </location>
</feature>